<evidence type="ECO:0000313" key="8">
    <source>
        <dbReference type="Proteomes" id="UP001465668"/>
    </source>
</evidence>
<reference evidence="7 8" key="1">
    <citation type="submission" date="2024-02" db="EMBL/GenBank/DDBJ databases">
        <title>First draft genome assembly of two strains of Seiridium cardinale.</title>
        <authorList>
            <person name="Emiliani G."/>
            <person name="Scali E."/>
        </authorList>
    </citation>
    <scope>NUCLEOTIDE SEQUENCE [LARGE SCALE GENOMIC DNA]</scope>
    <source>
        <strain evidence="7 8">BM-138-000479</strain>
    </source>
</reference>
<feature type="compositionally biased region" description="Polar residues" evidence="5">
    <location>
        <begin position="398"/>
        <end position="409"/>
    </location>
</feature>
<feature type="region of interest" description="Disordered" evidence="5">
    <location>
        <begin position="117"/>
        <end position="258"/>
    </location>
</feature>
<feature type="compositionally biased region" description="Polar residues" evidence="5">
    <location>
        <begin position="249"/>
        <end position="258"/>
    </location>
</feature>
<protein>
    <recommendedName>
        <fullName evidence="6">C2H2-type domain-containing protein</fullName>
    </recommendedName>
</protein>
<dbReference type="SUPFAM" id="SSF57667">
    <property type="entry name" value="beta-beta-alpha zinc fingers"/>
    <property type="match status" value="1"/>
</dbReference>
<keyword evidence="2 4" id="KW-0863">Zinc-finger</keyword>
<evidence type="ECO:0000256" key="5">
    <source>
        <dbReference type="SAM" id="MobiDB-lite"/>
    </source>
</evidence>
<dbReference type="PANTHER" id="PTHR23235:SF120">
    <property type="entry name" value="KRUPPEL-LIKE FACTOR 15"/>
    <property type="match status" value="1"/>
</dbReference>
<dbReference type="PROSITE" id="PS00028">
    <property type="entry name" value="ZINC_FINGER_C2H2_1"/>
    <property type="match status" value="1"/>
</dbReference>
<gene>
    <name evidence="7" type="ORF">SCAR479_03943</name>
</gene>
<dbReference type="Pfam" id="PF00096">
    <property type="entry name" value="zf-C2H2"/>
    <property type="match status" value="2"/>
</dbReference>
<proteinExistence type="predicted"/>
<feature type="compositionally biased region" description="Polar residues" evidence="5">
    <location>
        <begin position="378"/>
        <end position="390"/>
    </location>
</feature>
<name>A0ABR2XZ55_9PEZI</name>
<accession>A0ABR2XZ55</accession>
<dbReference type="Proteomes" id="UP001465668">
    <property type="component" value="Unassembled WGS sequence"/>
</dbReference>
<evidence type="ECO:0000256" key="3">
    <source>
        <dbReference type="ARBA" id="ARBA00022833"/>
    </source>
</evidence>
<keyword evidence="3" id="KW-0862">Zinc</keyword>
<evidence type="ECO:0000256" key="1">
    <source>
        <dbReference type="ARBA" id="ARBA00022723"/>
    </source>
</evidence>
<dbReference type="PROSITE" id="PS51257">
    <property type="entry name" value="PROKAR_LIPOPROTEIN"/>
    <property type="match status" value="1"/>
</dbReference>
<feature type="domain" description="C2H2-type" evidence="6">
    <location>
        <begin position="351"/>
        <end position="370"/>
    </location>
</feature>
<keyword evidence="8" id="KW-1185">Reference proteome</keyword>
<feature type="compositionally biased region" description="Low complexity" evidence="5">
    <location>
        <begin position="179"/>
        <end position="194"/>
    </location>
</feature>
<evidence type="ECO:0000313" key="7">
    <source>
        <dbReference type="EMBL" id="KAK9779076.1"/>
    </source>
</evidence>
<dbReference type="PANTHER" id="PTHR23235">
    <property type="entry name" value="KRUEPPEL-LIKE TRANSCRIPTION FACTOR"/>
    <property type="match status" value="1"/>
</dbReference>
<feature type="compositionally biased region" description="Polar residues" evidence="5">
    <location>
        <begin position="161"/>
        <end position="178"/>
    </location>
</feature>
<dbReference type="InterPro" id="IPR036236">
    <property type="entry name" value="Znf_C2H2_sf"/>
</dbReference>
<feature type="region of interest" description="Disordered" evidence="5">
    <location>
        <begin position="373"/>
        <end position="409"/>
    </location>
</feature>
<evidence type="ECO:0000256" key="2">
    <source>
        <dbReference type="ARBA" id="ARBA00022771"/>
    </source>
</evidence>
<dbReference type="Gene3D" id="3.30.160.60">
    <property type="entry name" value="Classic Zinc Finger"/>
    <property type="match status" value="2"/>
</dbReference>
<comment type="caution">
    <text evidence="7">The sequence shown here is derived from an EMBL/GenBank/DDBJ whole genome shotgun (WGS) entry which is preliminary data.</text>
</comment>
<evidence type="ECO:0000259" key="6">
    <source>
        <dbReference type="PROSITE" id="PS50157"/>
    </source>
</evidence>
<dbReference type="SMART" id="SM00355">
    <property type="entry name" value="ZnF_C2H2"/>
    <property type="match status" value="2"/>
</dbReference>
<dbReference type="InterPro" id="IPR013087">
    <property type="entry name" value="Znf_C2H2_type"/>
</dbReference>
<evidence type="ECO:0000256" key="4">
    <source>
        <dbReference type="PROSITE-ProRule" id="PRU00042"/>
    </source>
</evidence>
<dbReference type="PROSITE" id="PS50157">
    <property type="entry name" value="ZINC_FINGER_C2H2_2"/>
    <property type="match status" value="2"/>
</dbReference>
<keyword evidence="1" id="KW-0479">Metal-binding</keyword>
<dbReference type="EMBL" id="JARVKM010000012">
    <property type="protein sequence ID" value="KAK9779076.1"/>
    <property type="molecule type" value="Genomic_DNA"/>
</dbReference>
<feature type="domain" description="C2H2-type" evidence="6">
    <location>
        <begin position="323"/>
        <end position="350"/>
    </location>
</feature>
<feature type="region of interest" description="Disordered" evidence="5">
    <location>
        <begin position="49"/>
        <end position="83"/>
    </location>
</feature>
<organism evidence="7 8">
    <name type="scientific">Seiridium cardinale</name>
    <dbReference type="NCBI Taxonomy" id="138064"/>
    <lineage>
        <taxon>Eukaryota</taxon>
        <taxon>Fungi</taxon>
        <taxon>Dikarya</taxon>
        <taxon>Ascomycota</taxon>
        <taxon>Pezizomycotina</taxon>
        <taxon>Sordariomycetes</taxon>
        <taxon>Xylariomycetidae</taxon>
        <taxon>Amphisphaeriales</taxon>
        <taxon>Sporocadaceae</taxon>
        <taxon>Seiridium</taxon>
    </lineage>
</organism>
<sequence length="409" mass="42884">MRAPGYTRGLDPTAHERTCHAPPLVVGCGTTSTTTWLALRWEGAETSNGVTGADGLSPLSSSVNSGSSQSSQAGVAPYNPTGSWPLPGGTSSYTYSSLNQGQSGLMQPNYSRSIYSPSGAAYNRPTHSPATGEGLAAPPYDSVSPPFPLSAHGGGGSHHSMLSQNSHQPPSLQNPILNSQASASQPPTPSSATPNDNYSRPPPTPGYYAPPSSTPQQSSFPAFSAHTLPSPTHHSPTTSGSLSRGIPSISGQPPMQGSPYANRSYGYALPPAMGGAVLSNMANPGGQMSIVNGMNPMSHAYSAHMNAHMYSHGQAAPQQDRPFKCDVCTQCFNRNHDLKRHKRIHLAVKPFPCTFCDKSFSRKDALKRHRLVKGCGNGKTSPTDDASSPQDDGKLDADTSSNSGIKEEN</sequence>
<feature type="compositionally biased region" description="Low complexity" evidence="5">
    <location>
        <begin position="56"/>
        <end position="77"/>
    </location>
</feature>
<feature type="compositionally biased region" description="Low complexity" evidence="5">
    <location>
        <begin position="206"/>
        <end position="243"/>
    </location>
</feature>
<feature type="region of interest" description="Disordered" evidence="5">
    <location>
        <begin position="1"/>
        <end position="21"/>
    </location>
</feature>